<sequence>MKHFFTPALGAMIMFSAFSVKAQLINCNVFLKGSHLEVGVNPSGAFGSSESAPAGYHANQTYFGVNPGCAPTSATYPLALGFVADPMLTNWTNYFGDYYMPGTPQEGWAIQIGSNSATAYTPNLGAATSIPGVNIGYNTIGTSVVGTWQGMFDSVQITQVTSIDTNTLYFKVNVTLTNLSIYPKDSIYYMRTIDPDNEQMLTSSFVTDNFVEHQVTGTSNLVVVSATGLTNTNSYMALGTNDARAKCFILDFGLTPSSTLRSIYNGTTTYHYSGRDTADAGIGLVFNIGHLATVDSAGDSVTLARNTTLHPANSQTFSYQYAFKTGILDTLGSGTGTGNVGISAVGSSSNSIKVMPNPVHNTALVSGLNAGDVAYIYDLTGREVLRNDAGVNGVLTVNTEDLSTGIYILVVKDQFGNVASRVKIEKN</sequence>
<dbReference type="Proteomes" id="UP000239872">
    <property type="component" value="Unassembled WGS sequence"/>
</dbReference>
<reference evidence="3 4" key="1">
    <citation type="submission" date="2018-01" db="EMBL/GenBank/DDBJ databases">
        <title>A novel member of the phylum Bacteroidetes isolated from glacier ice.</title>
        <authorList>
            <person name="Liu Q."/>
            <person name="Xin Y.-H."/>
        </authorList>
    </citation>
    <scope>NUCLEOTIDE SEQUENCE [LARGE SCALE GENOMIC DNA]</scope>
    <source>
        <strain evidence="3 4">RB1R16</strain>
    </source>
</reference>
<accession>A0A2S7SSC0</accession>
<evidence type="ECO:0000313" key="3">
    <source>
        <dbReference type="EMBL" id="PQJ09644.1"/>
    </source>
</evidence>
<keyword evidence="4" id="KW-1185">Reference proteome</keyword>
<feature type="signal peptide" evidence="1">
    <location>
        <begin position="1"/>
        <end position="22"/>
    </location>
</feature>
<dbReference type="EMBL" id="PPSL01000005">
    <property type="protein sequence ID" value="PQJ09644.1"/>
    <property type="molecule type" value="Genomic_DNA"/>
</dbReference>
<comment type="caution">
    <text evidence="3">The sequence shown here is derived from an EMBL/GenBank/DDBJ whole genome shotgun (WGS) entry which is preliminary data.</text>
</comment>
<feature type="chain" id="PRO_5015466956" description="Secretion system C-terminal sorting domain-containing protein" evidence="1">
    <location>
        <begin position="23"/>
        <end position="427"/>
    </location>
</feature>
<dbReference type="AlphaFoldDB" id="A0A2S7SSC0"/>
<name>A0A2S7SSC0_9BACT</name>
<proteinExistence type="predicted"/>
<organism evidence="3 4">
    <name type="scientific">Flavipsychrobacter stenotrophus</name>
    <dbReference type="NCBI Taxonomy" id="2077091"/>
    <lineage>
        <taxon>Bacteria</taxon>
        <taxon>Pseudomonadati</taxon>
        <taxon>Bacteroidota</taxon>
        <taxon>Chitinophagia</taxon>
        <taxon>Chitinophagales</taxon>
        <taxon>Chitinophagaceae</taxon>
        <taxon>Flavipsychrobacter</taxon>
    </lineage>
</organism>
<feature type="domain" description="Secretion system C-terminal sorting" evidence="2">
    <location>
        <begin position="355"/>
        <end position="423"/>
    </location>
</feature>
<dbReference type="Pfam" id="PF18962">
    <property type="entry name" value="Por_Secre_tail"/>
    <property type="match status" value="1"/>
</dbReference>
<dbReference type="OrthoDB" id="3296611at2"/>
<gene>
    <name evidence="3" type="ORF">CJD36_017055</name>
</gene>
<dbReference type="RefSeq" id="WP_105040415.1">
    <property type="nucleotide sequence ID" value="NZ_PPSL01000005.1"/>
</dbReference>
<evidence type="ECO:0000313" key="4">
    <source>
        <dbReference type="Proteomes" id="UP000239872"/>
    </source>
</evidence>
<protein>
    <recommendedName>
        <fullName evidence="2">Secretion system C-terminal sorting domain-containing protein</fullName>
    </recommendedName>
</protein>
<keyword evidence="1" id="KW-0732">Signal</keyword>
<evidence type="ECO:0000256" key="1">
    <source>
        <dbReference type="SAM" id="SignalP"/>
    </source>
</evidence>
<dbReference type="NCBIfam" id="TIGR04183">
    <property type="entry name" value="Por_Secre_tail"/>
    <property type="match status" value="1"/>
</dbReference>
<dbReference type="InterPro" id="IPR026444">
    <property type="entry name" value="Secre_tail"/>
</dbReference>
<evidence type="ECO:0000259" key="2">
    <source>
        <dbReference type="Pfam" id="PF18962"/>
    </source>
</evidence>